<dbReference type="PANTHER" id="PTHR27001">
    <property type="entry name" value="OS01G0253100 PROTEIN"/>
    <property type="match status" value="1"/>
</dbReference>
<keyword evidence="9" id="KW-1185">Reference proteome</keyword>
<evidence type="ECO:0000313" key="9">
    <source>
        <dbReference type="Proteomes" id="UP001567538"/>
    </source>
</evidence>
<keyword evidence="2 5" id="KW-0547">Nucleotide-binding</keyword>
<dbReference type="GO" id="GO:0005524">
    <property type="term" value="F:ATP binding"/>
    <property type="evidence" value="ECO:0007669"/>
    <property type="project" value="UniProtKB-UniRule"/>
</dbReference>
<evidence type="ECO:0000256" key="2">
    <source>
        <dbReference type="ARBA" id="ARBA00022741"/>
    </source>
</evidence>
<evidence type="ECO:0000256" key="3">
    <source>
        <dbReference type="ARBA" id="ARBA00022777"/>
    </source>
</evidence>
<evidence type="ECO:0000256" key="4">
    <source>
        <dbReference type="ARBA" id="ARBA00022840"/>
    </source>
</evidence>
<sequence>MGVVKFLKFLRLKLRGRRAAERVAAVDIGGEGDVGDVVCYKFKGEGAIVYAWEEIRKFTMDFSTVIGYGGFSTVYLAKLSDSLTTAVKIQFRCTQRLNEAYKQELEILLRINHPYIVKLLGYCGEDREEGTLILEHAVNGNLHEKLHNSISNLSWRRRMAIAFQLATAIDYLHQNCIIHCDIKSSNILLDDQLNCKLCDFGSSKMGFASLVVSSNSKSRAALLGSPGYTDPQYMRTGLASKKSDVYSFGVILLELVSGMEALDPLSGERLTARAAPALRDMEKVVELVDPRLKSRGDFDWEEPKAVAEVAATCLSDSPAHRPSMSDVLIALRKGVSSISYLV</sequence>
<proteinExistence type="inferred from homology"/>
<dbReference type="Pfam" id="PF00069">
    <property type="entry name" value="Pkinase"/>
    <property type="match status" value="1"/>
</dbReference>
<dbReference type="EC" id="2.7.11.1" evidence="8"/>
<dbReference type="Gene3D" id="3.30.200.20">
    <property type="entry name" value="Phosphorylase Kinase, domain 1"/>
    <property type="match status" value="1"/>
</dbReference>
<evidence type="ECO:0000256" key="1">
    <source>
        <dbReference type="ARBA" id="ARBA00022679"/>
    </source>
</evidence>
<keyword evidence="3 8" id="KW-0418">Kinase</keyword>
<dbReference type="AlphaFoldDB" id="A0ABD1FSB7"/>
<dbReference type="InterPro" id="IPR011009">
    <property type="entry name" value="Kinase-like_dom_sf"/>
</dbReference>
<dbReference type="PROSITE" id="PS50011">
    <property type="entry name" value="PROTEIN_KINASE_DOM"/>
    <property type="match status" value="1"/>
</dbReference>
<dbReference type="PROSITE" id="PS00107">
    <property type="entry name" value="PROTEIN_KINASE_ATP"/>
    <property type="match status" value="1"/>
</dbReference>
<comment type="caution">
    <text evidence="8">The sequence shown here is derived from an EMBL/GenBank/DDBJ whole genome shotgun (WGS) entry which is preliminary data.</text>
</comment>
<keyword evidence="1 8" id="KW-0808">Transferase</keyword>
<keyword evidence="6 8" id="KW-0723">Serine/threonine-protein kinase</keyword>
<reference evidence="8 9" key="1">
    <citation type="submission" date="2024-06" db="EMBL/GenBank/DDBJ databases">
        <title>A chromosome level genome sequence of Diviner's sage (Salvia divinorum).</title>
        <authorList>
            <person name="Ford S.A."/>
            <person name="Ro D.-K."/>
            <person name="Ness R.W."/>
            <person name="Phillips M.A."/>
        </authorList>
    </citation>
    <scope>NUCLEOTIDE SEQUENCE [LARGE SCALE GENOMIC DNA]</scope>
    <source>
        <strain evidence="8">SAF-2024a</strain>
        <tissue evidence="8">Leaf</tissue>
    </source>
</reference>
<dbReference type="InterPro" id="IPR008271">
    <property type="entry name" value="Ser/Thr_kinase_AS"/>
</dbReference>
<feature type="domain" description="Protein kinase" evidence="7">
    <location>
        <begin position="60"/>
        <end position="341"/>
    </location>
</feature>
<dbReference type="GO" id="GO:0004674">
    <property type="term" value="F:protein serine/threonine kinase activity"/>
    <property type="evidence" value="ECO:0007669"/>
    <property type="project" value="UniProtKB-KW"/>
</dbReference>
<comment type="similarity">
    <text evidence="6">Belongs to the protein kinase superfamily.</text>
</comment>
<gene>
    <name evidence="8" type="ORF">AAHA92_30890</name>
</gene>
<dbReference type="EMBL" id="JBEAFC010000012">
    <property type="protein sequence ID" value="KAL1534749.1"/>
    <property type="molecule type" value="Genomic_DNA"/>
</dbReference>
<keyword evidence="4 5" id="KW-0067">ATP-binding</keyword>
<evidence type="ECO:0000256" key="6">
    <source>
        <dbReference type="RuleBase" id="RU000304"/>
    </source>
</evidence>
<dbReference type="PANTHER" id="PTHR27001:SF585">
    <property type="entry name" value="OS02G0648100 PROTEIN"/>
    <property type="match status" value="1"/>
</dbReference>
<dbReference type="InterPro" id="IPR017441">
    <property type="entry name" value="Protein_kinase_ATP_BS"/>
</dbReference>
<evidence type="ECO:0000256" key="5">
    <source>
        <dbReference type="PROSITE-ProRule" id="PRU10141"/>
    </source>
</evidence>
<name>A0ABD1FSB7_SALDI</name>
<dbReference type="SUPFAM" id="SSF56112">
    <property type="entry name" value="Protein kinase-like (PK-like)"/>
    <property type="match status" value="1"/>
</dbReference>
<dbReference type="InterPro" id="IPR000719">
    <property type="entry name" value="Prot_kinase_dom"/>
</dbReference>
<evidence type="ECO:0000259" key="7">
    <source>
        <dbReference type="PROSITE" id="PS50011"/>
    </source>
</evidence>
<accession>A0ABD1FSB7</accession>
<protein>
    <submittedName>
        <fullName evidence="8">Non-specific serine/threonine protein kinase</fullName>
        <ecNumber evidence="8">2.7.11.1</ecNumber>
    </submittedName>
</protein>
<dbReference type="Gene3D" id="1.10.510.10">
    <property type="entry name" value="Transferase(Phosphotransferase) domain 1"/>
    <property type="match status" value="1"/>
</dbReference>
<dbReference type="SMART" id="SM00220">
    <property type="entry name" value="S_TKc"/>
    <property type="match status" value="1"/>
</dbReference>
<dbReference type="PROSITE" id="PS00108">
    <property type="entry name" value="PROTEIN_KINASE_ST"/>
    <property type="match status" value="1"/>
</dbReference>
<feature type="binding site" evidence="5">
    <location>
        <position position="88"/>
    </location>
    <ligand>
        <name>ATP</name>
        <dbReference type="ChEBI" id="CHEBI:30616"/>
    </ligand>
</feature>
<dbReference type="Proteomes" id="UP001567538">
    <property type="component" value="Unassembled WGS sequence"/>
</dbReference>
<organism evidence="8 9">
    <name type="scientific">Salvia divinorum</name>
    <name type="common">Maria pastora</name>
    <name type="synonym">Diviner's sage</name>
    <dbReference type="NCBI Taxonomy" id="28513"/>
    <lineage>
        <taxon>Eukaryota</taxon>
        <taxon>Viridiplantae</taxon>
        <taxon>Streptophyta</taxon>
        <taxon>Embryophyta</taxon>
        <taxon>Tracheophyta</taxon>
        <taxon>Spermatophyta</taxon>
        <taxon>Magnoliopsida</taxon>
        <taxon>eudicotyledons</taxon>
        <taxon>Gunneridae</taxon>
        <taxon>Pentapetalae</taxon>
        <taxon>asterids</taxon>
        <taxon>lamiids</taxon>
        <taxon>Lamiales</taxon>
        <taxon>Lamiaceae</taxon>
        <taxon>Nepetoideae</taxon>
        <taxon>Mentheae</taxon>
        <taxon>Salviinae</taxon>
        <taxon>Salvia</taxon>
        <taxon>Salvia subgen. Calosphace</taxon>
    </lineage>
</organism>
<evidence type="ECO:0000313" key="8">
    <source>
        <dbReference type="EMBL" id="KAL1534749.1"/>
    </source>
</evidence>